<feature type="domain" description="Myb/SANT-like DNA-binding" evidence="2">
    <location>
        <begin position="17"/>
        <end position="92"/>
    </location>
</feature>
<name>A0AAW0QAX5_9GOBI</name>
<protein>
    <recommendedName>
        <fullName evidence="2">Myb/SANT-like DNA-binding domain-containing protein</fullName>
    </recommendedName>
</protein>
<evidence type="ECO:0000256" key="1">
    <source>
        <dbReference type="SAM" id="MobiDB-lite"/>
    </source>
</evidence>
<evidence type="ECO:0000313" key="4">
    <source>
        <dbReference type="Proteomes" id="UP001460270"/>
    </source>
</evidence>
<dbReference type="PANTHER" id="PTHR23098">
    <property type="entry name" value="AGAP001331-PA-RELATED"/>
    <property type="match status" value="1"/>
</dbReference>
<comment type="caution">
    <text evidence="3">The sequence shown here is derived from an EMBL/GenBank/DDBJ whole genome shotgun (WGS) entry which is preliminary data.</text>
</comment>
<gene>
    <name evidence="3" type="ORF">WMY93_003157</name>
</gene>
<organism evidence="3 4">
    <name type="scientific">Mugilogobius chulae</name>
    <name type="common">yellowstripe goby</name>
    <dbReference type="NCBI Taxonomy" id="88201"/>
    <lineage>
        <taxon>Eukaryota</taxon>
        <taxon>Metazoa</taxon>
        <taxon>Chordata</taxon>
        <taxon>Craniata</taxon>
        <taxon>Vertebrata</taxon>
        <taxon>Euteleostomi</taxon>
        <taxon>Actinopterygii</taxon>
        <taxon>Neopterygii</taxon>
        <taxon>Teleostei</taxon>
        <taxon>Neoteleostei</taxon>
        <taxon>Acanthomorphata</taxon>
        <taxon>Gobiaria</taxon>
        <taxon>Gobiiformes</taxon>
        <taxon>Gobioidei</taxon>
        <taxon>Gobiidae</taxon>
        <taxon>Gobionellinae</taxon>
        <taxon>Mugilogobius</taxon>
    </lineage>
</organism>
<accession>A0AAW0QAX5</accession>
<feature type="compositionally biased region" description="Polar residues" evidence="1">
    <location>
        <begin position="1"/>
        <end position="12"/>
    </location>
</feature>
<evidence type="ECO:0000259" key="2">
    <source>
        <dbReference type="Pfam" id="PF13873"/>
    </source>
</evidence>
<dbReference type="PANTHER" id="PTHR23098:SF16">
    <property type="entry name" value="REGULATORY PROTEIN ZESTE"/>
    <property type="match status" value="1"/>
</dbReference>
<feature type="region of interest" description="Disordered" evidence="1">
    <location>
        <begin position="1"/>
        <end position="24"/>
    </location>
</feature>
<dbReference type="Proteomes" id="UP001460270">
    <property type="component" value="Unassembled WGS sequence"/>
</dbReference>
<keyword evidence="4" id="KW-1185">Reference proteome</keyword>
<dbReference type="GO" id="GO:0005634">
    <property type="term" value="C:nucleus"/>
    <property type="evidence" value="ECO:0007669"/>
    <property type="project" value="TreeGrafter"/>
</dbReference>
<dbReference type="InterPro" id="IPR028002">
    <property type="entry name" value="Myb_DNA-bind_5"/>
</dbReference>
<sequence length="216" mass="24697">MGRRPTMSTVEDQQPRRGTPFTPDEVSLLVNEVKQRKSIIFCDGDRLPRLQANQVKQAWEEISEMISSLSGIQRSADQCRKRFNDMKRRGKINLFGRKRGRPPKNPTKTGVQKESKRRSPKRAGNQWIWIPGRIWNTGSGIDFHDLSSVKSEEQSYALSESIEQKSAPFPVQAYISHKSAWATEAQGLEHSSNYQTDRAPIEDDPDYEPSPRNETP</sequence>
<feature type="region of interest" description="Disordered" evidence="1">
    <location>
        <begin position="186"/>
        <end position="216"/>
    </location>
</feature>
<dbReference type="AlphaFoldDB" id="A0AAW0QAX5"/>
<evidence type="ECO:0000313" key="3">
    <source>
        <dbReference type="EMBL" id="KAK7939831.1"/>
    </source>
</evidence>
<reference evidence="4" key="1">
    <citation type="submission" date="2024-04" db="EMBL/GenBank/DDBJ databases">
        <title>Salinicola lusitanus LLJ914,a marine bacterium isolated from the Okinawa Trough.</title>
        <authorList>
            <person name="Li J."/>
        </authorList>
    </citation>
    <scope>NUCLEOTIDE SEQUENCE [LARGE SCALE GENOMIC DNA]</scope>
</reference>
<proteinExistence type="predicted"/>
<feature type="region of interest" description="Disordered" evidence="1">
    <location>
        <begin position="94"/>
        <end position="123"/>
    </location>
</feature>
<dbReference type="EMBL" id="JBBPFD010000002">
    <property type="protein sequence ID" value="KAK7939831.1"/>
    <property type="molecule type" value="Genomic_DNA"/>
</dbReference>
<dbReference type="Pfam" id="PF13873">
    <property type="entry name" value="Myb_DNA-bind_5"/>
    <property type="match status" value="1"/>
</dbReference>
<dbReference type="Gene3D" id="1.10.10.60">
    <property type="entry name" value="Homeodomain-like"/>
    <property type="match status" value="1"/>
</dbReference>